<name>B0DZ24_LACBS</name>
<dbReference type="KEGG" id="lbc:LACBIDRAFT_314705"/>
<reference evidence="1 2" key="1">
    <citation type="journal article" date="2008" name="Nature">
        <title>The genome of Laccaria bicolor provides insights into mycorrhizal symbiosis.</title>
        <authorList>
            <person name="Martin F."/>
            <person name="Aerts A."/>
            <person name="Ahren D."/>
            <person name="Brun A."/>
            <person name="Danchin E.G.J."/>
            <person name="Duchaussoy F."/>
            <person name="Gibon J."/>
            <person name="Kohler A."/>
            <person name="Lindquist E."/>
            <person name="Pereda V."/>
            <person name="Salamov A."/>
            <person name="Shapiro H.J."/>
            <person name="Wuyts J."/>
            <person name="Blaudez D."/>
            <person name="Buee M."/>
            <person name="Brokstein P."/>
            <person name="Canbaeck B."/>
            <person name="Cohen D."/>
            <person name="Courty P.E."/>
            <person name="Coutinho P.M."/>
            <person name="Delaruelle C."/>
            <person name="Detter J.C."/>
            <person name="Deveau A."/>
            <person name="DiFazio S."/>
            <person name="Duplessis S."/>
            <person name="Fraissinet-Tachet L."/>
            <person name="Lucic E."/>
            <person name="Frey-Klett P."/>
            <person name="Fourrey C."/>
            <person name="Feussner I."/>
            <person name="Gay G."/>
            <person name="Grimwood J."/>
            <person name="Hoegger P.J."/>
            <person name="Jain P."/>
            <person name="Kilaru S."/>
            <person name="Labbe J."/>
            <person name="Lin Y.C."/>
            <person name="Legue V."/>
            <person name="Le Tacon F."/>
            <person name="Marmeisse R."/>
            <person name="Melayah D."/>
            <person name="Montanini B."/>
            <person name="Muratet M."/>
            <person name="Nehls U."/>
            <person name="Niculita-Hirzel H."/>
            <person name="Oudot-Le Secq M.P."/>
            <person name="Peter M."/>
            <person name="Quesneville H."/>
            <person name="Rajashekar B."/>
            <person name="Reich M."/>
            <person name="Rouhier N."/>
            <person name="Schmutz J."/>
            <person name="Yin T."/>
            <person name="Chalot M."/>
            <person name="Henrissat B."/>
            <person name="Kuees U."/>
            <person name="Lucas S."/>
            <person name="Van de Peer Y."/>
            <person name="Podila G.K."/>
            <person name="Polle A."/>
            <person name="Pukkila P.J."/>
            <person name="Richardson P.M."/>
            <person name="Rouze P."/>
            <person name="Sanders I.R."/>
            <person name="Stajich J.E."/>
            <person name="Tunlid A."/>
            <person name="Tuskan G."/>
            <person name="Grigoriev I.V."/>
        </authorList>
    </citation>
    <scope>NUCLEOTIDE SEQUENCE [LARGE SCALE GENOMIC DNA]</scope>
    <source>
        <strain evidence="2">S238N-H82 / ATCC MYA-4686</strain>
    </source>
</reference>
<dbReference type="HOGENOM" id="CLU_2400064_0_0_1"/>
<dbReference type="InParanoid" id="B0DZ24"/>
<dbReference type="RefSeq" id="XP_001889215.1">
    <property type="nucleotide sequence ID" value="XM_001889180.1"/>
</dbReference>
<dbReference type="Proteomes" id="UP000001194">
    <property type="component" value="Unassembled WGS sequence"/>
</dbReference>
<evidence type="ECO:0000313" key="1">
    <source>
        <dbReference type="EMBL" id="EDR00158.1"/>
    </source>
</evidence>
<proteinExistence type="predicted"/>
<dbReference type="AlphaFoldDB" id="B0DZ24"/>
<keyword evidence="2" id="KW-1185">Reference proteome</keyword>
<dbReference type="EMBL" id="DS547153">
    <property type="protein sequence ID" value="EDR00158.1"/>
    <property type="molecule type" value="Genomic_DNA"/>
</dbReference>
<accession>B0DZ24</accession>
<dbReference type="GeneID" id="6084836"/>
<organism evidence="2">
    <name type="scientific">Laccaria bicolor (strain S238N-H82 / ATCC MYA-4686)</name>
    <name type="common">Bicoloured deceiver</name>
    <name type="synonym">Laccaria laccata var. bicolor</name>
    <dbReference type="NCBI Taxonomy" id="486041"/>
    <lineage>
        <taxon>Eukaryota</taxon>
        <taxon>Fungi</taxon>
        <taxon>Dikarya</taxon>
        <taxon>Basidiomycota</taxon>
        <taxon>Agaricomycotina</taxon>
        <taxon>Agaricomycetes</taxon>
        <taxon>Agaricomycetidae</taxon>
        <taxon>Agaricales</taxon>
        <taxon>Agaricineae</taxon>
        <taxon>Hydnangiaceae</taxon>
        <taxon>Laccaria</taxon>
    </lineage>
</organism>
<protein>
    <submittedName>
        <fullName evidence="1">Predicted protein</fullName>
    </submittedName>
</protein>
<sequence length="93" mass="10380">MLRFSFSMPIPFFKVNVRQQGEVGQATSRIKDCVPPISLPIPHCHSTSPLQAYIRAHHRLQLGSIHPNATALSYYHIFVSTLLRSSACSGIFT</sequence>
<gene>
    <name evidence="1" type="ORF">LACBIDRAFT_314705</name>
</gene>
<evidence type="ECO:0000313" key="2">
    <source>
        <dbReference type="Proteomes" id="UP000001194"/>
    </source>
</evidence>